<dbReference type="GO" id="GO:0003700">
    <property type="term" value="F:DNA-binding transcription factor activity"/>
    <property type="evidence" value="ECO:0007669"/>
    <property type="project" value="TreeGrafter"/>
</dbReference>
<keyword evidence="1" id="KW-0805">Transcription regulation</keyword>
<feature type="domain" description="HTH iclR-type" evidence="4">
    <location>
        <begin position="11"/>
        <end position="73"/>
    </location>
</feature>
<evidence type="ECO:0000313" key="6">
    <source>
        <dbReference type="EMBL" id="KPL53488.1"/>
    </source>
</evidence>
<dbReference type="Gene3D" id="3.30.450.40">
    <property type="match status" value="1"/>
</dbReference>
<evidence type="ECO:0000256" key="2">
    <source>
        <dbReference type="ARBA" id="ARBA00023125"/>
    </source>
</evidence>
<dbReference type="Pfam" id="PF09339">
    <property type="entry name" value="HTH_IclR"/>
    <property type="match status" value="1"/>
</dbReference>
<dbReference type="EMBL" id="LJYW01000001">
    <property type="protein sequence ID" value="KPL53488.1"/>
    <property type="molecule type" value="Genomic_DNA"/>
</dbReference>
<dbReference type="InterPro" id="IPR029016">
    <property type="entry name" value="GAF-like_dom_sf"/>
</dbReference>
<dbReference type="Proteomes" id="UP000048984">
    <property type="component" value="Unassembled WGS sequence"/>
</dbReference>
<dbReference type="SUPFAM" id="SSF55781">
    <property type="entry name" value="GAF domain-like"/>
    <property type="match status" value="1"/>
</dbReference>
<dbReference type="SUPFAM" id="SSF46785">
    <property type="entry name" value="Winged helix' DNA-binding domain"/>
    <property type="match status" value="1"/>
</dbReference>
<dbReference type="SMART" id="SM00346">
    <property type="entry name" value="HTH_ICLR"/>
    <property type="match status" value="1"/>
</dbReference>
<dbReference type="PANTHER" id="PTHR30136">
    <property type="entry name" value="HELIX-TURN-HELIX TRANSCRIPTIONAL REGULATOR, ICLR FAMILY"/>
    <property type="match status" value="1"/>
</dbReference>
<comment type="caution">
    <text evidence="6">The sequence shown here is derived from an EMBL/GenBank/DDBJ whole genome shotgun (WGS) entry which is preliminary data.</text>
</comment>
<dbReference type="PROSITE" id="PS51077">
    <property type="entry name" value="HTH_ICLR"/>
    <property type="match status" value="1"/>
</dbReference>
<name>A0A0P6VLH8_9HYPH</name>
<accession>A0A0P6VLH8</accession>
<proteinExistence type="predicted"/>
<dbReference type="InterPro" id="IPR005471">
    <property type="entry name" value="Tscrpt_reg_IclR_N"/>
</dbReference>
<evidence type="ECO:0000259" key="4">
    <source>
        <dbReference type="PROSITE" id="PS51077"/>
    </source>
</evidence>
<evidence type="ECO:0000256" key="3">
    <source>
        <dbReference type="ARBA" id="ARBA00023163"/>
    </source>
</evidence>
<dbReference type="PANTHER" id="PTHR30136:SF35">
    <property type="entry name" value="HTH-TYPE TRANSCRIPTIONAL REGULATOR RV1719"/>
    <property type="match status" value="1"/>
</dbReference>
<sequence length="276" mass="30094">MQKTDDEPKGPTSLQRGLRLLRVLAGAPPDGMRLSDLARLAGETEATAHRLARALTAEGFVDRTPDRRYRVGLDFFSIAARAETADNLRDICRPALLRLSATLNDTIFLLVRSGLNVVCLDRADGPFPIRSFTGDIGGRIPLGMGQGSLVILAYLPPDEREEVIRFNLPRLIDRGPIDEAFLRTEIEKVLASGHAATDYGLLTGMIGVAVPIFDTTRRVVAALSVGTLTERLTAERRAKVVELLNREAEAIGRRLSPFDPALRHPARFLGGVRAPG</sequence>
<evidence type="ECO:0000256" key="1">
    <source>
        <dbReference type="ARBA" id="ARBA00023015"/>
    </source>
</evidence>
<evidence type="ECO:0000313" key="7">
    <source>
        <dbReference type="Proteomes" id="UP000048984"/>
    </source>
</evidence>
<protein>
    <submittedName>
        <fullName evidence="6">IclR family transcriptional regulator</fullName>
    </submittedName>
</protein>
<keyword evidence="2" id="KW-0238">DNA-binding</keyword>
<dbReference type="GO" id="GO:0045892">
    <property type="term" value="P:negative regulation of DNA-templated transcription"/>
    <property type="evidence" value="ECO:0007669"/>
    <property type="project" value="TreeGrafter"/>
</dbReference>
<feature type="domain" description="IclR-ED" evidence="5">
    <location>
        <begin position="74"/>
        <end position="257"/>
    </location>
</feature>
<dbReference type="OrthoDB" id="6057486at2"/>
<reference evidence="6 7" key="2">
    <citation type="submission" date="2015-10" db="EMBL/GenBank/DDBJ databases">
        <title>Draft Genome Sequence of Prosthecomicrobium hirschii ATCC 27832.</title>
        <authorList>
            <person name="Daniel J."/>
            <person name="Givan S.A."/>
            <person name="Brun Y.V."/>
            <person name="Brown P.J."/>
        </authorList>
    </citation>
    <scope>NUCLEOTIDE SEQUENCE [LARGE SCALE GENOMIC DNA]</scope>
    <source>
        <strain evidence="6 7">16</strain>
    </source>
</reference>
<keyword evidence="7" id="KW-1185">Reference proteome</keyword>
<organism evidence="6 7">
    <name type="scientific">Prosthecodimorpha hirschii</name>
    <dbReference type="NCBI Taxonomy" id="665126"/>
    <lineage>
        <taxon>Bacteria</taxon>
        <taxon>Pseudomonadati</taxon>
        <taxon>Pseudomonadota</taxon>
        <taxon>Alphaproteobacteria</taxon>
        <taxon>Hyphomicrobiales</taxon>
        <taxon>Ancalomicrobiaceae</taxon>
        <taxon>Prosthecodimorpha</taxon>
    </lineage>
</organism>
<dbReference type="Pfam" id="PF01614">
    <property type="entry name" value="IclR_C"/>
    <property type="match status" value="1"/>
</dbReference>
<dbReference type="InterPro" id="IPR036390">
    <property type="entry name" value="WH_DNA-bd_sf"/>
</dbReference>
<dbReference type="InterPro" id="IPR050707">
    <property type="entry name" value="HTH_MetabolicPath_Reg"/>
</dbReference>
<gene>
    <name evidence="6" type="ORF">ABB55_15715</name>
</gene>
<dbReference type="PROSITE" id="PS51078">
    <property type="entry name" value="ICLR_ED"/>
    <property type="match status" value="1"/>
</dbReference>
<dbReference type="GO" id="GO:0003677">
    <property type="term" value="F:DNA binding"/>
    <property type="evidence" value="ECO:0007669"/>
    <property type="project" value="UniProtKB-KW"/>
</dbReference>
<keyword evidence="3" id="KW-0804">Transcription</keyword>
<dbReference type="InterPro" id="IPR036388">
    <property type="entry name" value="WH-like_DNA-bd_sf"/>
</dbReference>
<dbReference type="RefSeq" id="WP_054359653.1">
    <property type="nucleotide sequence ID" value="NZ_JAPCYQ010000001.1"/>
</dbReference>
<dbReference type="STRING" id="665126.ABB55_15715"/>
<dbReference type="InterPro" id="IPR014757">
    <property type="entry name" value="Tscrpt_reg_IclR_C"/>
</dbReference>
<reference evidence="6 7" key="1">
    <citation type="submission" date="2015-09" db="EMBL/GenBank/DDBJ databases">
        <authorList>
            <person name="Jackson K.R."/>
            <person name="Lunt B.L."/>
            <person name="Fisher J.N.B."/>
            <person name="Gardner A.V."/>
            <person name="Bailey M.E."/>
            <person name="Deus L.M."/>
            <person name="Earl A.S."/>
            <person name="Gibby P.D."/>
            <person name="Hartmann K.A."/>
            <person name="Liu J.E."/>
            <person name="Manci A.M."/>
            <person name="Nielsen D.A."/>
            <person name="Solomon M.B."/>
            <person name="Breakwell D.P."/>
            <person name="Burnett S.H."/>
            <person name="Grose J.H."/>
        </authorList>
    </citation>
    <scope>NUCLEOTIDE SEQUENCE [LARGE SCALE GENOMIC DNA]</scope>
    <source>
        <strain evidence="6 7">16</strain>
    </source>
</reference>
<evidence type="ECO:0000259" key="5">
    <source>
        <dbReference type="PROSITE" id="PS51078"/>
    </source>
</evidence>
<dbReference type="Gene3D" id="1.10.10.10">
    <property type="entry name" value="Winged helix-like DNA-binding domain superfamily/Winged helix DNA-binding domain"/>
    <property type="match status" value="1"/>
</dbReference>
<dbReference type="AlphaFoldDB" id="A0A0P6VLH8"/>